<protein>
    <submittedName>
        <fullName evidence="1">Uncharacterized protein</fullName>
    </submittedName>
</protein>
<gene>
    <name evidence="1" type="ORF">SBA1_810002</name>
</gene>
<organism evidence="1 2">
    <name type="scientific">Candidatus Sulfotelmatobacter kueseliae</name>
    <dbReference type="NCBI Taxonomy" id="2042962"/>
    <lineage>
        <taxon>Bacteria</taxon>
        <taxon>Pseudomonadati</taxon>
        <taxon>Acidobacteriota</taxon>
        <taxon>Terriglobia</taxon>
        <taxon>Terriglobales</taxon>
        <taxon>Candidatus Korobacteraceae</taxon>
        <taxon>Candidatus Sulfotelmatobacter</taxon>
    </lineage>
</organism>
<evidence type="ECO:0000313" key="2">
    <source>
        <dbReference type="Proteomes" id="UP000238701"/>
    </source>
</evidence>
<accession>A0A2U3L8E5</accession>
<dbReference type="Proteomes" id="UP000238701">
    <property type="component" value="Unassembled WGS sequence"/>
</dbReference>
<evidence type="ECO:0000313" key="1">
    <source>
        <dbReference type="EMBL" id="SPF48148.1"/>
    </source>
</evidence>
<sequence length="101" mass="11652">MPQPQFDPLRAATFVRACLMRDLICDSGYQIRDGDGIDFHHAVIASAFANFSALDKQWKRRVEKLPKPNTLSRVYYEHELEAMVTDIELGLVQLKALWRSM</sequence>
<dbReference type="AlphaFoldDB" id="A0A2U3L8E5"/>
<dbReference type="EMBL" id="OMOD01000179">
    <property type="protein sequence ID" value="SPF48148.1"/>
    <property type="molecule type" value="Genomic_DNA"/>
</dbReference>
<proteinExistence type="predicted"/>
<name>A0A2U3L8E5_9BACT</name>
<reference evidence="2" key="1">
    <citation type="submission" date="2018-02" db="EMBL/GenBank/DDBJ databases">
        <authorList>
            <person name="Hausmann B."/>
        </authorList>
    </citation>
    <scope>NUCLEOTIDE SEQUENCE [LARGE SCALE GENOMIC DNA]</scope>
    <source>
        <strain evidence="2">Peat soil MAG SbA1</strain>
    </source>
</reference>